<protein>
    <submittedName>
        <fullName evidence="2">Uncharacterized protein</fullName>
    </submittedName>
</protein>
<evidence type="ECO:0000313" key="3">
    <source>
        <dbReference type="Proteomes" id="UP000295345"/>
    </source>
</evidence>
<keyword evidence="1" id="KW-1133">Transmembrane helix</keyword>
<proteinExistence type="predicted"/>
<reference evidence="2 3" key="1">
    <citation type="submission" date="2019-03" db="EMBL/GenBank/DDBJ databases">
        <title>Draft genome sequences of novel Actinobacteria.</title>
        <authorList>
            <person name="Sahin N."/>
            <person name="Ay H."/>
            <person name="Saygin H."/>
        </authorList>
    </citation>
    <scope>NUCLEOTIDE SEQUENCE [LARGE SCALE GENOMIC DNA]</scope>
    <source>
        <strain evidence="2 3">DSM 41900</strain>
    </source>
</reference>
<evidence type="ECO:0000256" key="1">
    <source>
        <dbReference type="SAM" id="Phobius"/>
    </source>
</evidence>
<dbReference type="Proteomes" id="UP000295345">
    <property type="component" value="Unassembled WGS sequence"/>
</dbReference>
<evidence type="ECO:0000313" key="2">
    <source>
        <dbReference type="EMBL" id="TDC61839.1"/>
    </source>
</evidence>
<comment type="caution">
    <text evidence="2">The sequence shown here is derived from an EMBL/GenBank/DDBJ whole genome shotgun (WGS) entry which is preliminary data.</text>
</comment>
<feature type="transmembrane region" description="Helical" evidence="1">
    <location>
        <begin position="21"/>
        <end position="43"/>
    </location>
</feature>
<keyword evidence="3" id="KW-1185">Reference proteome</keyword>
<keyword evidence="1" id="KW-0812">Transmembrane</keyword>
<dbReference type="AlphaFoldDB" id="A0A4R4SHS0"/>
<dbReference type="RefSeq" id="WP_132822207.1">
    <property type="nucleotide sequence ID" value="NZ_SMKI01000713.1"/>
</dbReference>
<accession>A0A4R4SHS0</accession>
<dbReference type="EMBL" id="SMKI01000713">
    <property type="protein sequence ID" value="TDC61839.1"/>
    <property type="molecule type" value="Genomic_DNA"/>
</dbReference>
<sequence length="226" mass="22906">MSHVLVRAQAPVPTVRPSLRVARAAVFAVVGTVLGVCAHHLVADGPVEWGRVSVAAVVMFALASVGAGRPPSLPGTLAFGGLTQAGLHVWLGAAAGHPPAHAPAALAGATHGADAHAAGHTWARDSLTMTAGHVLAATLVAVLLHHADAACWAVWRLYGAARSLVGSTVARLVASWRLAGRLPWPEPGSRTGRLGGRRAERAPPACGVLADVVVRRGPPGGLALQP</sequence>
<name>A0A4R4SHS0_9ACTN</name>
<keyword evidence="1" id="KW-0472">Membrane</keyword>
<organism evidence="2 3">
    <name type="scientific">Streptomyces hainanensis</name>
    <dbReference type="NCBI Taxonomy" id="402648"/>
    <lineage>
        <taxon>Bacteria</taxon>
        <taxon>Bacillati</taxon>
        <taxon>Actinomycetota</taxon>
        <taxon>Actinomycetes</taxon>
        <taxon>Kitasatosporales</taxon>
        <taxon>Streptomycetaceae</taxon>
        <taxon>Streptomyces</taxon>
    </lineage>
</organism>
<gene>
    <name evidence="2" type="ORF">E1283_35050</name>
</gene>
<dbReference type="OrthoDB" id="4199305at2"/>